<protein>
    <submittedName>
        <fullName evidence="2">Uncharacterized protein</fullName>
    </submittedName>
</protein>
<organism evidence="2 3">
    <name type="scientific">Candidatus Pantoea deserta</name>
    <dbReference type="NCBI Taxonomy" id="1869313"/>
    <lineage>
        <taxon>Bacteria</taxon>
        <taxon>Pseudomonadati</taxon>
        <taxon>Pseudomonadota</taxon>
        <taxon>Gammaproteobacteria</taxon>
        <taxon>Enterobacterales</taxon>
        <taxon>Erwiniaceae</taxon>
        <taxon>Pantoea</taxon>
    </lineage>
</organism>
<dbReference type="AlphaFoldDB" id="A0A3N4P7S3"/>
<evidence type="ECO:0000256" key="1">
    <source>
        <dbReference type="SAM" id="Phobius"/>
    </source>
</evidence>
<feature type="transmembrane region" description="Helical" evidence="1">
    <location>
        <begin position="37"/>
        <end position="55"/>
    </location>
</feature>
<gene>
    <name evidence="2" type="ORF">BBB56_02445</name>
</gene>
<feature type="transmembrane region" description="Helical" evidence="1">
    <location>
        <begin position="223"/>
        <end position="241"/>
    </location>
</feature>
<keyword evidence="1" id="KW-0812">Transmembrane</keyword>
<dbReference type="OrthoDB" id="6631584at2"/>
<keyword evidence="1" id="KW-1133">Transmembrane helix</keyword>
<sequence>MRSFKVSFTPSIYYFYLFSYYLCVVVILLSSQARFKWIAFLCASLICIAIFFILLCQNFRFKQAKKFRYRKIQTHYPRCVALGSCSALLFTLSVIAFTFSQQLAFPATLYIASLIALFFSVRLFLAESDHFEKYYQGGIAWLIRLAWIAVTFYCYSLARHTFMTLADLTYEQTATRLTVIGYAGLLTALFISASLVTVFWILLLFENASVVCGNKPLIMKRNALPVVIPVIATAVITWNIFSTNTSPVLNFTFSVIVPLETRDTFICHKQQRYIPDAVARYYLEAGENSWRVFERQNNGWEVRRLECQHKAPGYRLSEIKNREELVSEKLQALGENARAMQRALLPSP</sequence>
<keyword evidence="3" id="KW-1185">Reference proteome</keyword>
<feature type="transmembrane region" description="Helical" evidence="1">
    <location>
        <begin position="103"/>
        <end position="125"/>
    </location>
</feature>
<evidence type="ECO:0000313" key="2">
    <source>
        <dbReference type="EMBL" id="RPE04713.1"/>
    </source>
</evidence>
<accession>A0A3N4P7S3</accession>
<feature type="transmembrane region" description="Helical" evidence="1">
    <location>
        <begin position="137"/>
        <end position="158"/>
    </location>
</feature>
<evidence type="ECO:0000313" key="3">
    <source>
        <dbReference type="Proteomes" id="UP000281332"/>
    </source>
</evidence>
<dbReference type="RefSeq" id="WP_123798445.1">
    <property type="nucleotide sequence ID" value="NZ_RMVG01000001.1"/>
</dbReference>
<dbReference type="EMBL" id="RMVG01000001">
    <property type="protein sequence ID" value="RPE04713.1"/>
    <property type="molecule type" value="Genomic_DNA"/>
</dbReference>
<feature type="transmembrane region" description="Helical" evidence="1">
    <location>
        <begin position="76"/>
        <end position="97"/>
    </location>
</feature>
<comment type="caution">
    <text evidence="2">The sequence shown here is derived from an EMBL/GenBank/DDBJ whole genome shotgun (WGS) entry which is preliminary data.</text>
</comment>
<proteinExistence type="predicted"/>
<name>A0A3N4P7S3_9GAMM</name>
<feature type="transmembrane region" description="Helical" evidence="1">
    <location>
        <begin position="12"/>
        <end position="31"/>
    </location>
</feature>
<dbReference type="Proteomes" id="UP000281332">
    <property type="component" value="Unassembled WGS sequence"/>
</dbReference>
<feature type="transmembrane region" description="Helical" evidence="1">
    <location>
        <begin position="178"/>
        <end position="203"/>
    </location>
</feature>
<keyword evidence="1" id="KW-0472">Membrane</keyword>
<reference evidence="2 3" key="1">
    <citation type="submission" date="2018-11" db="EMBL/GenBank/DDBJ databases">
        <title>Whole genome sequencing of Pantoea sp. RIT388.</title>
        <authorList>
            <person name="Gan H.M."/>
            <person name="Hudson A.O."/>
        </authorList>
    </citation>
    <scope>NUCLEOTIDE SEQUENCE [LARGE SCALE GENOMIC DNA]</scope>
    <source>
        <strain evidence="2 3">RIT388</strain>
    </source>
</reference>